<organism evidence="1 2">
    <name type="scientific">Pseudotenacibaculum haliotis</name>
    <dbReference type="NCBI Taxonomy" id="1862138"/>
    <lineage>
        <taxon>Bacteria</taxon>
        <taxon>Pseudomonadati</taxon>
        <taxon>Bacteroidota</taxon>
        <taxon>Flavobacteriia</taxon>
        <taxon>Flavobacteriales</taxon>
        <taxon>Flavobacteriaceae</taxon>
        <taxon>Pseudotenacibaculum</taxon>
    </lineage>
</organism>
<dbReference type="EMBL" id="JBHULH010000004">
    <property type="protein sequence ID" value="MFD2567851.1"/>
    <property type="molecule type" value="Genomic_DNA"/>
</dbReference>
<dbReference type="Proteomes" id="UP001597508">
    <property type="component" value="Unassembled WGS sequence"/>
</dbReference>
<accession>A0ABW5LUV6</accession>
<comment type="caution">
    <text evidence="1">The sequence shown here is derived from an EMBL/GenBank/DDBJ whole genome shotgun (WGS) entry which is preliminary data.</text>
</comment>
<name>A0ABW5LUV6_9FLAO</name>
<gene>
    <name evidence="1" type="ORF">ACFSRZ_10745</name>
</gene>
<sequence length="475" mass="51651">MSTNIPAEKAALVLTKLKDQANELLSAAHNVQLDMYHAQGSGNFPYYYKDPATRRFNEKTYVWLNQCLEKRKNGEPVSFEGDYNGKFLRAVTNVSYTLSRKDQARLNEVKRNALNQQGALLDAWEEAFGEIPSGKAPINGVFEIILKDWVTKEGTTLQDLLVAPDLFEALGKAPAAAMPVIPVVGNYLNAIEAGIPLQNAISLNNGILKSVRSSINFPSEANGGVQLNDGTDDFFPEYPFSTTQAKILDGLKSDNSVDIQMKLSNFNSSDVSLSVSGEASFKMPLGFFDIDLGASANYFTNIVTKNSRTIEIDMKFTGVTVAKFGPEPFRVSGRKGWHFADGIKESIANGEKDISGFKFSPKPNIDFTEGGDFGVVNAVAFSQYPTMKIKVFSSDYKKIKTDFDAAANAGLKIDFLGMPLGVGLKGSYKQGDVSINEAEGSITINVNPPIEAVAEKAVEATAFILGVQTEYSAIE</sequence>
<proteinExistence type="predicted"/>
<dbReference type="RefSeq" id="WP_379666557.1">
    <property type="nucleotide sequence ID" value="NZ_JBHULH010000004.1"/>
</dbReference>
<evidence type="ECO:0000313" key="1">
    <source>
        <dbReference type="EMBL" id="MFD2567851.1"/>
    </source>
</evidence>
<protein>
    <submittedName>
        <fullName evidence="1">Uncharacterized protein</fullName>
    </submittedName>
</protein>
<evidence type="ECO:0000313" key="2">
    <source>
        <dbReference type="Proteomes" id="UP001597508"/>
    </source>
</evidence>
<keyword evidence="2" id="KW-1185">Reference proteome</keyword>
<reference evidence="2" key="1">
    <citation type="journal article" date="2019" name="Int. J. Syst. Evol. Microbiol.">
        <title>The Global Catalogue of Microorganisms (GCM) 10K type strain sequencing project: providing services to taxonomists for standard genome sequencing and annotation.</title>
        <authorList>
            <consortium name="The Broad Institute Genomics Platform"/>
            <consortium name="The Broad Institute Genome Sequencing Center for Infectious Disease"/>
            <person name="Wu L."/>
            <person name="Ma J."/>
        </authorList>
    </citation>
    <scope>NUCLEOTIDE SEQUENCE [LARGE SCALE GENOMIC DNA]</scope>
    <source>
        <strain evidence="2">KCTC 52127</strain>
    </source>
</reference>